<dbReference type="AlphaFoldDB" id="A0AAI8GU82"/>
<dbReference type="InterPro" id="IPR013525">
    <property type="entry name" value="ABC2_TM"/>
</dbReference>
<dbReference type="InterPro" id="IPR047817">
    <property type="entry name" value="ABC2_TM_bact-type"/>
</dbReference>
<gene>
    <name evidence="10" type="ORF">CEP64_08620</name>
</gene>
<feature type="transmembrane region" description="Helical" evidence="8">
    <location>
        <begin position="184"/>
        <end position="206"/>
    </location>
</feature>
<proteinExistence type="inferred from homology"/>
<dbReference type="RefSeq" id="WP_088592445.1">
    <property type="nucleotide sequence ID" value="NZ_CP022046.2"/>
</dbReference>
<dbReference type="KEGG" id="sscu:CEP64_08620"/>
<keyword evidence="4" id="KW-1003">Cell membrane</keyword>
<evidence type="ECO:0000313" key="10">
    <source>
        <dbReference type="EMBL" id="ASE34644.1"/>
    </source>
</evidence>
<dbReference type="PANTHER" id="PTHR30294:SF38">
    <property type="entry name" value="TRANSPORT PERMEASE PROTEIN"/>
    <property type="match status" value="1"/>
</dbReference>
<evidence type="ECO:0000259" key="9">
    <source>
        <dbReference type="PROSITE" id="PS51012"/>
    </source>
</evidence>
<keyword evidence="6 8" id="KW-1133">Transmembrane helix</keyword>
<sequence length="377" mass="43117">MINIATRIFKQVIRDKRTLMLLLVAPLLIMTLIYFLFNYSDESTDLKVGTYQVNAQIISTLKNQDINIQTYSNQLDLKHKFKADHLDGFLSLDDNKLNITYENTDPSKTSQLKLTINKLIIMQSTKQLSSVVNQQGKIIQSITQQLPKAEKSQVSAKYPNHITKLDAKEYYLHGDKDTNYFDTISPILIAFFVFFFTFLISGISLLKERTSGTLERTLSSPIKKHEIILGYIIGYGTFAIIQTTLIVLYAIYVLQMVTEGNILLVFITNVLMSFIALTLGLLLSTFASSEFQMIQFIPLVVIPQVFFAGIIPVESMHKVLVYIAHIMPLYYAGDTIQNVMLRGYHLSDIYMNWIILLGIFFLLLVLNMIGMNRYRKV</sequence>
<feature type="transmembrane region" description="Helical" evidence="8">
    <location>
        <begin position="263"/>
        <end position="284"/>
    </location>
</feature>
<comment type="subcellular location">
    <subcellularLocation>
        <location evidence="1">Cell membrane</location>
        <topology evidence="1">Multi-pass membrane protein</topology>
    </subcellularLocation>
</comment>
<reference evidence="11" key="1">
    <citation type="submission" date="2017-06" db="EMBL/GenBank/DDBJ databases">
        <title>FDA dAtabase for Regulatory Grade micrObial Sequences (FDA-ARGOS): Supporting development and validation of Infectious Disease Dx tests.</title>
        <authorList>
            <person name="Goldberg B."/>
            <person name="Campos J."/>
            <person name="Tallon L."/>
            <person name="Sadzewicz L."/>
            <person name="Sengamalay N."/>
            <person name="Ott S."/>
            <person name="Godinez A."/>
            <person name="Nagaraj S."/>
            <person name="Vavikolanu K."/>
            <person name="Nadendla S."/>
            <person name="George J."/>
            <person name="Geyer C."/>
            <person name="Sichtig H."/>
        </authorList>
    </citation>
    <scope>NUCLEOTIDE SEQUENCE [LARGE SCALE GENOMIC DNA]</scope>
    <source>
        <strain evidence="11">FDAARGOS_285</strain>
    </source>
</reference>
<dbReference type="PANTHER" id="PTHR30294">
    <property type="entry name" value="MEMBRANE COMPONENT OF ABC TRANSPORTER YHHJ-RELATED"/>
    <property type="match status" value="1"/>
</dbReference>
<evidence type="ECO:0000256" key="1">
    <source>
        <dbReference type="ARBA" id="ARBA00004651"/>
    </source>
</evidence>
<dbReference type="GO" id="GO:0005886">
    <property type="term" value="C:plasma membrane"/>
    <property type="evidence" value="ECO:0007669"/>
    <property type="project" value="UniProtKB-SubCell"/>
</dbReference>
<organism evidence="10 11">
    <name type="scientific">Mammaliicoccus sciuri</name>
    <name type="common">Staphylococcus sciuri</name>
    <dbReference type="NCBI Taxonomy" id="1296"/>
    <lineage>
        <taxon>Bacteria</taxon>
        <taxon>Bacillati</taxon>
        <taxon>Bacillota</taxon>
        <taxon>Bacilli</taxon>
        <taxon>Bacillales</taxon>
        <taxon>Staphylococcaceae</taxon>
        <taxon>Mammaliicoccus</taxon>
    </lineage>
</organism>
<comment type="similarity">
    <text evidence="2">Belongs to the ABC-2 integral membrane protein family.</text>
</comment>
<feature type="transmembrane region" description="Helical" evidence="8">
    <location>
        <begin position="20"/>
        <end position="37"/>
    </location>
</feature>
<protein>
    <submittedName>
        <fullName evidence="10">ABC transporter permease</fullName>
    </submittedName>
</protein>
<dbReference type="InterPro" id="IPR051449">
    <property type="entry name" value="ABC-2_transporter_component"/>
</dbReference>
<feature type="transmembrane region" description="Helical" evidence="8">
    <location>
        <begin position="227"/>
        <end position="251"/>
    </location>
</feature>
<name>A0AAI8GU82_MAMSC</name>
<evidence type="ECO:0000313" key="11">
    <source>
        <dbReference type="Proteomes" id="UP000197058"/>
    </source>
</evidence>
<evidence type="ECO:0000256" key="3">
    <source>
        <dbReference type="ARBA" id="ARBA00022448"/>
    </source>
</evidence>
<keyword evidence="7 8" id="KW-0472">Membrane</keyword>
<feature type="transmembrane region" description="Helical" evidence="8">
    <location>
        <begin position="296"/>
        <end position="313"/>
    </location>
</feature>
<evidence type="ECO:0000256" key="5">
    <source>
        <dbReference type="ARBA" id="ARBA00022692"/>
    </source>
</evidence>
<dbReference type="PROSITE" id="PS51012">
    <property type="entry name" value="ABC_TM2"/>
    <property type="match status" value="1"/>
</dbReference>
<keyword evidence="3" id="KW-0813">Transport</keyword>
<dbReference type="GO" id="GO:0140359">
    <property type="term" value="F:ABC-type transporter activity"/>
    <property type="evidence" value="ECO:0007669"/>
    <property type="project" value="InterPro"/>
</dbReference>
<dbReference type="EMBL" id="CP022046">
    <property type="protein sequence ID" value="ASE34644.1"/>
    <property type="molecule type" value="Genomic_DNA"/>
</dbReference>
<evidence type="ECO:0000256" key="4">
    <source>
        <dbReference type="ARBA" id="ARBA00022475"/>
    </source>
</evidence>
<keyword evidence="5 8" id="KW-0812">Transmembrane</keyword>
<dbReference type="Proteomes" id="UP000197058">
    <property type="component" value="Chromosome"/>
</dbReference>
<dbReference type="Pfam" id="PF12698">
    <property type="entry name" value="ABC2_membrane_3"/>
    <property type="match status" value="1"/>
</dbReference>
<evidence type="ECO:0000256" key="8">
    <source>
        <dbReference type="SAM" id="Phobius"/>
    </source>
</evidence>
<evidence type="ECO:0000256" key="2">
    <source>
        <dbReference type="ARBA" id="ARBA00007783"/>
    </source>
</evidence>
<feature type="domain" description="ABC transmembrane type-2" evidence="9">
    <location>
        <begin position="136"/>
        <end position="374"/>
    </location>
</feature>
<evidence type="ECO:0000256" key="6">
    <source>
        <dbReference type="ARBA" id="ARBA00022989"/>
    </source>
</evidence>
<evidence type="ECO:0000256" key="7">
    <source>
        <dbReference type="ARBA" id="ARBA00023136"/>
    </source>
</evidence>
<feature type="transmembrane region" description="Helical" evidence="8">
    <location>
        <begin position="350"/>
        <end position="369"/>
    </location>
</feature>
<accession>A0AAI8GU82</accession>